<feature type="transmembrane region" description="Helical" evidence="1">
    <location>
        <begin position="6"/>
        <end position="26"/>
    </location>
</feature>
<feature type="transmembrane region" description="Helical" evidence="1">
    <location>
        <begin position="35"/>
        <end position="55"/>
    </location>
</feature>
<evidence type="ECO:0000313" key="3">
    <source>
        <dbReference type="Proteomes" id="UP000005090"/>
    </source>
</evidence>
<accession>H8GK15</accession>
<dbReference type="eggNOG" id="ENOG5031NFX">
    <property type="taxonomic scope" value="Bacteria"/>
</dbReference>
<reference evidence="2 3" key="1">
    <citation type="journal article" date="2013" name="Genome Announc.">
        <title>Genome Sequence of the Obligate Gammaproteobacterial Methanotroph Methylomicrobium album Strain BG8.</title>
        <authorList>
            <person name="Kits K.D."/>
            <person name="Kalyuzhnaya M.G."/>
            <person name="Klotz M.G."/>
            <person name="Jetten M.S."/>
            <person name="Op den Camp H.J."/>
            <person name="Vuilleumier S."/>
            <person name="Bringel F."/>
            <person name="Dispirito A.A."/>
            <person name="Murrell J.C."/>
            <person name="Bruce D."/>
            <person name="Cheng J.F."/>
            <person name="Copeland A."/>
            <person name="Goodwin L."/>
            <person name="Hauser L."/>
            <person name="Lajus A."/>
            <person name="Land M.L."/>
            <person name="Lapidus A."/>
            <person name="Lucas S."/>
            <person name="Medigue C."/>
            <person name="Pitluck S."/>
            <person name="Woyke T."/>
            <person name="Zeytun A."/>
            <person name="Stein L.Y."/>
        </authorList>
    </citation>
    <scope>NUCLEOTIDE SEQUENCE [LARGE SCALE GENOMIC DNA]</scope>
    <source>
        <strain evidence="2 3">BG8</strain>
    </source>
</reference>
<dbReference type="RefSeq" id="WP_005368555.1">
    <property type="nucleotide sequence ID" value="NZ_CM001475.1"/>
</dbReference>
<organism evidence="2 3">
    <name type="scientific">Methylomicrobium album BG8</name>
    <dbReference type="NCBI Taxonomy" id="686340"/>
    <lineage>
        <taxon>Bacteria</taxon>
        <taxon>Pseudomonadati</taxon>
        <taxon>Pseudomonadota</taxon>
        <taxon>Gammaproteobacteria</taxon>
        <taxon>Methylococcales</taxon>
        <taxon>Methylococcaceae</taxon>
        <taxon>Methylomicrobium</taxon>
    </lineage>
</organism>
<keyword evidence="1" id="KW-0472">Membrane</keyword>
<dbReference type="Proteomes" id="UP000005090">
    <property type="component" value="Chromosome"/>
</dbReference>
<protein>
    <submittedName>
        <fullName evidence="2">Uncharacterized protein</fullName>
    </submittedName>
</protein>
<keyword evidence="3" id="KW-1185">Reference proteome</keyword>
<sequence length="81" mass="9187">MVDVDTYLHLIGGEVLIILGIVIPLLDDKTHKRALSFLFAAVLGLMLVHLVSYVLPKRLANFIYSSHHAYRSLQTQETQRI</sequence>
<dbReference type="AlphaFoldDB" id="H8GK15"/>
<evidence type="ECO:0000313" key="2">
    <source>
        <dbReference type="EMBL" id="EIC27974.1"/>
    </source>
</evidence>
<dbReference type="HOGENOM" id="CLU_2569831_0_0_6"/>
<proteinExistence type="predicted"/>
<gene>
    <name evidence="2" type="ORF">Metal_0105</name>
</gene>
<dbReference type="STRING" id="686340.Metal_0105"/>
<evidence type="ECO:0000256" key="1">
    <source>
        <dbReference type="SAM" id="Phobius"/>
    </source>
</evidence>
<keyword evidence="1" id="KW-0812">Transmembrane</keyword>
<keyword evidence="1" id="KW-1133">Transmembrane helix</keyword>
<name>H8GK15_METAL</name>
<dbReference type="EMBL" id="CM001475">
    <property type="protein sequence ID" value="EIC27974.1"/>
    <property type="molecule type" value="Genomic_DNA"/>
</dbReference>